<feature type="compositionally biased region" description="Basic and acidic residues" evidence="1">
    <location>
        <begin position="1"/>
        <end position="12"/>
    </location>
</feature>
<comment type="caution">
    <text evidence="3">The sequence shown here is derived from an EMBL/GenBank/DDBJ whole genome shotgun (WGS) entry which is preliminary data.</text>
</comment>
<dbReference type="AlphaFoldDB" id="A0A5B0SIF1"/>
<protein>
    <submittedName>
        <fullName evidence="3">Uncharacterized protein</fullName>
    </submittedName>
</protein>
<evidence type="ECO:0000313" key="3">
    <source>
        <dbReference type="EMBL" id="KAA1136294.1"/>
    </source>
</evidence>
<feature type="region of interest" description="Disordered" evidence="1">
    <location>
        <begin position="1"/>
        <end position="53"/>
    </location>
</feature>
<sequence>MSGETGERERRSGGLGVPGRPWPWTGRTTREEGRRARQKAVRQQMGVVWDRHK</sequence>
<evidence type="ECO:0000313" key="2">
    <source>
        <dbReference type="EMBL" id="KAA1116928.1"/>
    </source>
</evidence>
<dbReference type="Proteomes" id="UP000325313">
    <property type="component" value="Unassembled WGS sequence"/>
</dbReference>
<proteinExistence type="predicted"/>
<evidence type="ECO:0000256" key="1">
    <source>
        <dbReference type="SAM" id="MobiDB-lite"/>
    </source>
</evidence>
<organism evidence="3 4">
    <name type="scientific">Puccinia graminis f. sp. tritici</name>
    <dbReference type="NCBI Taxonomy" id="56615"/>
    <lineage>
        <taxon>Eukaryota</taxon>
        <taxon>Fungi</taxon>
        <taxon>Dikarya</taxon>
        <taxon>Basidiomycota</taxon>
        <taxon>Pucciniomycotina</taxon>
        <taxon>Pucciniomycetes</taxon>
        <taxon>Pucciniales</taxon>
        <taxon>Pucciniaceae</taxon>
        <taxon>Puccinia</taxon>
    </lineage>
</organism>
<evidence type="ECO:0000313" key="4">
    <source>
        <dbReference type="Proteomes" id="UP000325313"/>
    </source>
</evidence>
<reference evidence="3 4" key="1">
    <citation type="submission" date="2019-05" db="EMBL/GenBank/DDBJ databases">
        <title>Emergence of the Ug99 lineage of the wheat stem rust pathogen through somatic hybridization.</title>
        <authorList>
            <person name="Li F."/>
            <person name="Upadhyaya N.M."/>
            <person name="Sperschneider J."/>
            <person name="Matny O."/>
            <person name="Nguyen-Phuc H."/>
            <person name="Mago R."/>
            <person name="Raley C."/>
            <person name="Miller M.E."/>
            <person name="Silverstein K.A.T."/>
            <person name="Henningsen E."/>
            <person name="Hirsch C.D."/>
            <person name="Visser B."/>
            <person name="Pretorius Z.A."/>
            <person name="Steffenson B.J."/>
            <person name="Schwessinger B."/>
            <person name="Dodds P.N."/>
            <person name="Figueroa M."/>
        </authorList>
    </citation>
    <scope>NUCLEOTIDE SEQUENCE [LARGE SCALE GENOMIC DNA]</scope>
    <source>
        <strain evidence="3 4">Ug99</strain>
    </source>
</reference>
<dbReference type="EMBL" id="VDEP01000270">
    <property type="protein sequence ID" value="KAA1116928.1"/>
    <property type="molecule type" value="Genomic_DNA"/>
</dbReference>
<accession>A0A5B0SIF1</accession>
<dbReference type="EMBL" id="VDEP01000035">
    <property type="protein sequence ID" value="KAA1136294.1"/>
    <property type="molecule type" value="Genomic_DNA"/>
</dbReference>
<name>A0A5B0SIF1_PUCGR</name>
<gene>
    <name evidence="3" type="ORF">PGTUg99_020817</name>
    <name evidence="2" type="ORF">PGTUg99_031140</name>
</gene>